<reference evidence="1" key="1">
    <citation type="journal article" date="2021" name="Proc. Natl. Acad. Sci. U.S.A.">
        <title>A Catalog of Tens of Thousands of Viruses from Human Metagenomes Reveals Hidden Associations with Chronic Diseases.</title>
        <authorList>
            <person name="Tisza M.J."/>
            <person name="Buck C.B."/>
        </authorList>
    </citation>
    <scope>NUCLEOTIDE SEQUENCE</scope>
    <source>
        <strain evidence="1">Ctg5k4</strain>
    </source>
</reference>
<organism evidence="1">
    <name type="scientific">Siphoviridae sp. ctg5k4</name>
    <dbReference type="NCBI Taxonomy" id="2826418"/>
    <lineage>
        <taxon>Viruses</taxon>
        <taxon>Duplodnaviria</taxon>
        <taxon>Heunggongvirae</taxon>
        <taxon>Uroviricota</taxon>
        <taxon>Caudoviricetes</taxon>
    </lineage>
</organism>
<protein>
    <submittedName>
        <fullName evidence="1">Uncharacterized protein</fullName>
    </submittedName>
</protein>
<evidence type="ECO:0000313" key="1">
    <source>
        <dbReference type="EMBL" id="DAD78442.1"/>
    </source>
</evidence>
<accession>A0A8S5M890</accession>
<sequence>MEMYEFDNLSDEAQARAVSTVRHALYAEGFDPTEELTMQAARDAYYTESGMYVCTKAVWNKQKSR</sequence>
<proteinExistence type="predicted"/>
<dbReference type="EMBL" id="BK014843">
    <property type="protein sequence ID" value="DAD78442.1"/>
    <property type="molecule type" value="Genomic_DNA"/>
</dbReference>
<name>A0A8S5M890_9CAUD</name>